<dbReference type="Gene3D" id="1.10.10.10">
    <property type="entry name" value="Winged helix-like DNA-binding domain superfamily/Winged helix DNA-binding domain"/>
    <property type="match status" value="1"/>
</dbReference>
<feature type="domain" description="HTH iclR-type" evidence="1">
    <location>
        <begin position="124"/>
        <end position="163"/>
    </location>
</feature>
<organism evidence="2 3">
    <name type="scientific">Zavarzinia aquatilis</name>
    <dbReference type="NCBI Taxonomy" id="2211142"/>
    <lineage>
        <taxon>Bacteria</taxon>
        <taxon>Pseudomonadati</taxon>
        <taxon>Pseudomonadota</taxon>
        <taxon>Alphaproteobacteria</taxon>
        <taxon>Rhodospirillales</taxon>
        <taxon>Zavarziniaceae</taxon>
        <taxon>Zavarzinia</taxon>
    </lineage>
</organism>
<dbReference type="Proteomes" id="UP000245461">
    <property type="component" value="Unassembled WGS sequence"/>
</dbReference>
<dbReference type="AlphaFoldDB" id="A0A317E364"/>
<comment type="caution">
    <text evidence="2">The sequence shown here is derived from an EMBL/GenBank/DDBJ whole genome shotgun (WGS) entry which is preliminary data.</text>
</comment>
<dbReference type="InterPro" id="IPR005471">
    <property type="entry name" value="Tscrpt_reg_IclR_N"/>
</dbReference>
<dbReference type="GO" id="GO:0003677">
    <property type="term" value="F:DNA binding"/>
    <property type="evidence" value="ECO:0007669"/>
    <property type="project" value="InterPro"/>
</dbReference>
<gene>
    <name evidence="2" type="ORF">DKG74_13750</name>
</gene>
<accession>A0A317E364</accession>
<dbReference type="Pfam" id="PF09339">
    <property type="entry name" value="HTH_IclR"/>
    <property type="match status" value="1"/>
</dbReference>
<sequence>MLLKQKILDAIAGGRVSLVFRRWPRPVLAAGDLMPSPLGPLRVADAGMVEAAGLTPDDARAAGFADVPALLASLGEGDEPIYRVHLRLADEGEGVEIGPTAIKALRRRLDRHDRADGTPWTRPLLDALAAAPGCPASDLAATVGRPLPELRRALARLVDMGLVDAAGKGYALSPRGIAFVAAEKP</sequence>
<evidence type="ECO:0000313" key="3">
    <source>
        <dbReference type="Proteomes" id="UP000245461"/>
    </source>
</evidence>
<dbReference type="SUPFAM" id="SSF46785">
    <property type="entry name" value="Winged helix' DNA-binding domain"/>
    <property type="match status" value="1"/>
</dbReference>
<dbReference type="InterPro" id="IPR036390">
    <property type="entry name" value="WH_DNA-bd_sf"/>
</dbReference>
<dbReference type="RefSeq" id="WP_109906729.1">
    <property type="nucleotide sequence ID" value="NZ_QGLE01000007.1"/>
</dbReference>
<dbReference type="GO" id="GO:0006355">
    <property type="term" value="P:regulation of DNA-templated transcription"/>
    <property type="evidence" value="ECO:0007669"/>
    <property type="project" value="InterPro"/>
</dbReference>
<keyword evidence="3" id="KW-1185">Reference proteome</keyword>
<proteinExistence type="predicted"/>
<dbReference type="InterPro" id="IPR036388">
    <property type="entry name" value="WH-like_DNA-bd_sf"/>
</dbReference>
<name>A0A317E364_9PROT</name>
<dbReference type="OrthoDB" id="121143at2"/>
<evidence type="ECO:0000259" key="1">
    <source>
        <dbReference type="Pfam" id="PF09339"/>
    </source>
</evidence>
<reference evidence="2 3" key="1">
    <citation type="submission" date="2018-05" db="EMBL/GenBank/DDBJ databases">
        <title>Zavarzinia sp. HR-AS.</title>
        <authorList>
            <person name="Lee Y."/>
            <person name="Jeon C.O."/>
        </authorList>
    </citation>
    <scope>NUCLEOTIDE SEQUENCE [LARGE SCALE GENOMIC DNA]</scope>
    <source>
        <strain evidence="2 3">HR-AS</strain>
    </source>
</reference>
<evidence type="ECO:0000313" key="2">
    <source>
        <dbReference type="EMBL" id="PWR21487.1"/>
    </source>
</evidence>
<dbReference type="EMBL" id="QGLE01000007">
    <property type="protein sequence ID" value="PWR21487.1"/>
    <property type="molecule type" value="Genomic_DNA"/>
</dbReference>
<protein>
    <recommendedName>
        <fullName evidence="1">HTH iclR-type domain-containing protein</fullName>
    </recommendedName>
</protein>